<dbReference type="SUPFAM" id="SSF51182">
    <property type="entry name" value="RmlC-like cupins"/>
    <property type="match status" value="1"/>
</dbReference>
<dbReference type="GO" id="GO:0030145">
    <property type="term" value="F:manganese ion binding"/>
    <property type="evidence" value="ECO:0007669"/>
    <property type="project" value="InterPro"/>
</dbReference>
<dbReference type="Proteomes" id="UP000583929">
    <property type="component" value="Unassembled WGS sequence"/>
</dbReference>
<accession>A0A7J6G9H8</accession>
<dbReference type="InterPro" id="IPR011051">
    <property type="entry name" value="RmlC_Cupin_sf"/>
</dbReference>
<protein>
    <recommendedName>
        <fullName evidence="2">Cupin type-1 domain-containing protein</fullName>
    </recommendedName>
</protein>
<organism evidence="3 4">
    <name type="scientific">Cannabis sativa</name>
    <name type="common">Hemp</name>
    <name type="synonym">Marijuana</name>
    <dbReference type="NCBI Taxonomy" id="3483"/>
    <lineage>
        <taxon>Eukaryota</taxon>
        <taxon>Viridiplantae</taxon>
        <taxon>Streptophyta</taxon>
        <taxon>Embryophyta</taxon>
        <taxon>Tracheophyta</taxon>
        <taxon>Spermatophyta</taxon>
        <taxon>Magnoliopsida</taxon>
        <taxon>eudicotyledons</taxon>
        <taxon>Gunneridae</taxon>
        <taxon>Pentapetalae</taxon>
        <taxon>rosids</taxon>
        <taxon>fabids</taxon>
        <taxon>Rosales</taxon>
        <taxon>Cannabaceae</taxon>
        <taxon>Cannabis</taxon>
    </lineage>
</organism>
<feature type="chain" id="PRO_5029546082" description="Cupin type-1 domain-containing protein" evidence="1">
    <location>
        <begin position="21"/>
        <end position="102"/>
    </location>
</feature>
<dbReference type="PANTHER" id="PTHR31238">
    <property type="entry name" value="GERMIN-LIKE PROTEIN SUBFAMILY 3 MEMBER 3"/>
    <property type="match status" value="1"/>
</dbReference>
<dbReference type="InterPro" id="IPR019780">
    <property type="entry name" value="Germin_Mn-BS"/>
</dbReference>
<feature type="domain" description="Cupin type-1" evidence="2">
    <location>
        <begin position="53"/>
        <end position="102"/>
    </location>
</feature>
<evidence type="ECO:0000313" key="3">
    <source>
        <dbReference type="EMBL" id="KAF4379452.1"/>
    </source>
</evidence>
<gene>
    <name evidence="3" type="ORF">G4B88_024900</name>
</gene>
<evidence type="ECO:0000259" key="2">
    <source>
        <dbReference type="Pfam" id="PF00190"/>
    </source>
</evidence>
<proteinExistence type="predicted"/>
<dbReference type="InterPro" id="IPR006045">
    <property type="entry name" value="Cupin_1"/>
</dbReference>
<reference evidence="3 4" key="1">
    <citation type="journal article" date="2020" name="bioRxiv">
        <title>Sequence and annotation of 42 cannabis genomes reveals extensive copy number variation in cannabinoid synthesis and pathogen resistance genes.</title>
        <authorList>
            <person name="Mckernan K.J."/>
            <person name="Helbert Y."/>
            <person name="Kane L.T."/>
            <person name="Ebling H."/>
            <person name="Zhang L."/>
            <person name="Liu B."/>
            <person name="Eaton Z."/>
            <person name="Mclaughlin S."/>
            <person name="Kingan S."/>
            <person name="Baybayan P."/>
            <person name="Concepcion G."/>
            <person name="Jordan M."/>
            <person name="Riva A."/>
            <person name="Barbazuk W."/>
            <person name="Harkins T."/>
        </authorList>
    </citation>
    <scope>NUCLEOTIDE SEQUENCE [LARGE SCALE GENOMIC DNA]</scope>
    <source>
        <strain evidence="4">cv. Jamaican Lion 4</strain>
        <tissue evidence="3">Leaf</tissue>
    </source>
</reference>
<dbReference type="Pfam" id="PF00190">
    <property type="entry name" value="Cupin_1"/>
    <property type="match status" value="1"/>
</dbReference>
<sequence>MKKIHIIFLVVSILFSTSNALTQDFCVADVKASDTPAAFHARTPLMSQSTISCSMASKIDTSIRAQFPGLNGLGLSMARLDLAPKGVIPFHTHPAASEILVV</sequence>
<dbReference type="PROSITE" id="PS00725">
    <property type="entry name" value="GERMIN"/>
    <property type="match status" value="1"/>
</dbReference>
<name>A0A7J6G9H8_CANSA</name>
<dbReference type="EMBL" id="JAATIQ010000129">
    <property type="protein sequence ID" value="KAF4379452.1"/>
    <property type="molecule type" value="Genomic_DNA"/>
</dbReference>
<feature type="signal peptide" evidence="1">
    <location>
        <begin position="1"/>
        <end position="20"/>
    </location>
</feature>
<keyword evidence="4" id="KW-1185">Reference proteome</keyword>
<dbReference type="Gene3D" id="2.60.120.10">
    <property type="entry name" value="Jelly Rolls"/>
    <property type="match status" value="1"/>
</dbReference>
<dbReference type="InterPro" id="IPR014710">
    <property type="entry name" value="RmlC-like_jellyroll"/>
</dbReference>
<comment type="caution">
    <text evidence="3">The sequence shown here is derived from an EMBL/GenBank/DDBJ whole genome shotgun (WGS) entry which is preliminary data.</text>
</comment>
<keyword evidence="1" id="KW-0732">Signal</keyword>
<evidence type="ECO:0000256" key="1">
    <source>
        <dbReference type="SAM" id="SignalP"/>
    </source>
</evidence>
<evidence type="ECO:0000313" key="4">
    <source>
        <dbReference type="Proteomes" id="UP000583929"/>
    </source>
</evidence>
<dbReference type="AlphaFoldDB" id="A0A7J6G9H8"/>